<keyword evidence="1" id="KW-1017">Isopeptide bond</keyword>
<dbReference type="AlphaFoldDB" id="A0A813V6F9"/>
<evidence type="ECO:0000313" key="7">
    <source>
        <dbReference type="EMBL" id="CAF0832265.1"/>
    </source>
</evidence>
<evidence type="ECO:0000259" key="5">
    <source>
        <dbReference type="PROSITE" id="PS50069"/>
    </source>
</evidence>
<evidence type="ECO:0000313" key="8">
    <source>
        <dbReference type="Proteomes" id="UP000663845"/>
    </source>
</evidence>
<dbReference type="FunFam" id="1.10.10.10:FF:000014">
    <property type="entry name" value="Cullin 1"/>
    <property type="match status" value="1"/>
</dbReference>
<dbReference type="PROSITE" id="PS50255">
    <property type="entry name" value="CYTOCHROME_B5_2"/>
    <property type="match status" value="1"/>
</dbReference>
<dbReference type="InterPro" id="IPR001199">
    <property type="entry name" value="Cyt_B5-like_heme/steroid-bd"/>
</dbReference>
<dbReference type="InterPro" id="IPR036317">
    <property type="entry name" value="Cullin_homology_sf"/>
</dbReference>
<feature type="domain" description="Cullin family profile" evidence="5">
    <location>
        <begin position="98"/>
        <end position="211"/>
    </location>
</feature>
<dbReference type="SMART" id="SM00884">
    <property type="entry name" value="Cullin_Nedd8"/>
    <property type="match status" value="1"/>
</dbReference>
<feature type="region of interest" description="Disordered" evidence="4">
    <location>
        <begin position="1"/>
        <end position="20"/>
    </location>
</feature>
<comment type="caution">
    <text evidence="7">The sequence shown here is derived from an EMBL/GenBank/DDBJ whole genome shotgun (WGS) entry which is preliminary data.</text>
</comment>
<organism evidence="7 8">
    <name type="scientific">Adineta steineri</name>
    <dbReference type="NCBI Taxonomy" id="433720"/>
    <lineage>
        <taxon>Eukaryota</taxon>
        <taxon>Metazoa</taxon>
        <taxon>Spiralia</taxon>
        <taxon>Gnathifera</taxon>
        <taxon>Rotifera</taxon>
        <taxon>Eurotatoria</taxon>
        <taxon>Bdelloidea</taxon>
        <taxon>Adinetida</taxon>
        <taxon>Adinetidae</taxon>
        <taxon>Adineta</taxon>
    </lineage>
</organism>
<dbReference type="InterPro" id="IPR036388">
    <property type="entry name" value="WH-like_DNA-bd_sf"/>
</dbReference>
<dbReference type="SUPFAM" id="SSF46785">
    <property type="entry name" value="Winged helix' DNA-binding domain"/>
    <property type="match status" value="1"/>
</dbReference>
<dbReference type="InterPro" id="IPR016158">
    <property type="entry name" value="Cullin_homology"/>
</dbReference>
<dbReference type="InterPro" id="IPR019559">
    <property type="entry name" value="Cullin_neddylation_domain"/>
</dbReference>
<sequence length="345" mass="39545">MSHRSSDCMGKGGKNQESSLLVDDQQKTLSMATISNSIPVNNTKKQYTWEEIRRHSNKNDRWIVLDKCVFDVTRWTKHPGGQTLLNYYAGQDASIDILMSDNQLPPNAMFMTASQKPIIISSTSIQRAEQIMSQAATKEISDQFDDDIDDDELCRVSTYQMAILLLFNKVESITVNGESMTVNIKSMTVESISKEAQIELKLLRPILLVLIKSQVLKCLEITVNEELKESDIEDDYMIQVDENFKSKRDKINLNQAVKSVEQKEAEKDGQAIEEERNFLIQAAIVRTMKARKQLDYNSLIEQIIPQLTSKFQPQISMIKKWIELLVEKEYLKPDSHDGSVYHYIP</sequence>
<gene>
    <name evidence="7" type="ORF">JYZ213_LOCUS6900</name>
</gene>
<dbReference type="SMART" id="SM01117">
    <property type="entry name" value="Cyt-b5"/>
    <property type="match status" value="1"/>
</dbReference>
<feature type="domain" description="Cytochrome b5 heme-binding" evidence="6">
    <location>
        <begin position="44"/>
        <end position="94"/>
    </location>
</feature>
<dbReference type="Pfam" id="PF00173">
    <property type="entry name" value="Cyt-b5"/>
    <property type="match status" value="1"/>
</dbReference>
<evidence type="ECO:0000256" key="1">
    <source>
        <dbReference type="ARBA" id="ARBA00022499"/>
    </source>
</evidence>
<protein>
    <submittedName>
        <fullName evidence="7">Uncharacterized protein</fullName>
    </submittedName>
</protein>
<dbReference type="Gene3D" id="1.10.10.10">
    <property type="entry name" value="Winged helix-like DNA-binding domain superfamily/Winged helix DNA-binding domain"/>
    <property type="match status" value="1"/>
</dbReference>
<dbReference type="InterPro" id="IPR036390">
    <property type="entry name" value="WH_DNA-bd_sf"/>
</dbReference>
<dbReference type="Proteomes" id="UP000663845">
    <property type="component" value="Unassembled WGS sequence"/>
</dbReference>
<comment type="similarity">
    <text evidence="3">Belongs to the cullin family.</text>
</comment>
<evidence type="ECO:0000259" key="6">
    <source>
        <dbReference type="PROSITE" id="PS50255"/>
    </source>
</evidence>
<name>A0A813V6F9_9BILA</name>
<dbReference type="Pfam" id="PF10557">
    <property type="entry name" value="Cullin_Nedd8"/>
    <property type="match status" value="1"/>
</dbReference>
<dbReference type="InterPro" id="IPR045093">
    <property type="entry name" value="Cullin"/>
</dbReference>
<dbReference type="PANTHER" id="PTHR11932">
    <property type="entry name" value="CULLIN"/>
    <property type="match status" value="1"/>
</dbReference>
<dbReference type="SUPFAM" id="SSF75632">
    <property type="entry name" value="Cullin homology domain"/>
    <property type="match status" value="1"/>
</dbReference>
<accession>A0A813V6F9</accession>
<evidence type="ECO:0000256" key="3">
    <source>
        <dbReference type="PROSITE-ProRule" id="PRU00330"/>
    </source>
</evidence>
<evidence type="ECO:0000256" key="4">
    <source>
        <dbReference type="SAM" id="MobiDB-lite"/>
    </source>
</evidence>
<dbReference type="SUPFAM" id="SSF55856">
    <property type="entry name" value="Cytochrome b5-like heme/steroid binding domain"/>
    <property type="match status" value="1"/>
</dbReference>
<dbReference type="InterPro" id="IPR036400">
    <property type="entry name" value="Cyt_B5-like_heme/steroid_sf"/>
</dbReference>
<dbReference type="EMBL" id="CAJNOG010000044">
    <property type="protein sequence ID" value="CAF0832265.1"/>
    <property type="molecule type" value="Genomic_DNA"/>
</dbReference>
<evidence type="ECO:0000256" key="2">
    <source>
        <dbReference type="ARBA" id="ARBA00022843"/>
    </source>
</evidence>
<proteinExistence type="inferred from homology"/>
<dbReference type="Gene3D" id="3.10.120.10">
    <property type="entry name" value="Cytochrome b5-like heme/steroid binding domain"/>
    <property type="match status" value="1"/>
</dbReference>
<dbReference type="Gene3D" id="3.30.230.130">
    <property type="entry name" value="Cullin, Chain C, Domain 2"/>
    <property type="match status" value="1"/>
</dbReference>
<dbReference type="PROSITE" id="PS50069">
    <property type="entry name" value="CULLIN_2"/>
    <property type="match status" value="1"/>
</dbReference>
<reference evidence="7" key="1">
    <citation type="submission" date="2021-02" db="EMBL/GenBank/DDBJ databases">
        <authorList>
            <person name="Nowell W R."/>
        </authorList>
    </citation>
    <scope>NUCLEOTIDE SEQUENCE</scope>
</reference>
<keyword evidence="2" id="KW-0832">Ubl conjugation</keyword>